<gene>
    <name evidence="1" type="ORF">ARB_06190</name>
</gene>
<comment type="caution">
    <text evidence="1">The sequence shown here is derived from an EMBL/GenBank/DDBJ whole genome shotgun (WGS) entry which is preliminary data.</text>
</comment>
<sequence>MVNGEEYFLDILASMLDSVLEKMPPLTVGRLTAKEPPSMQQQRSCRPPVESLIIGKQHGLTLPDNAPRRRVEALKHSISTLGPNIPRSLHATSLWCLAFDVEKSFTRKSSDLHHIKFL</sequence>
<dbReference type="Proteomes" id="UP000008866">
    <property type="component" value="Unassembled WGS sequence"/>
</dbReference>
<dbReference type="EMBL" id="ABSU01000004">
    <property type="protein sequence ID" value="EFE35233.1"/>
    <property type="molecule type" value="Genomic_DNA"/>
</dbReference>
<reference evidence="2" key="1">
    <citation type="journal article" date="2011" name="Genome Biol.">
        <title>Comparative and functional genomics provide insights into the pathogenicity of dermatophytic fungi.</title>
        <authorList>
            <person name="Burmester A."/>
            <person name="Shelest E."/>
            <person name="Gloeckner G."/>
            <person name="Heddergott C."/>
            <person name="Schindler S."/>
            <person name="Staib P."/>
            <person name="Heidel A."/>
            <person name="Felder M."/>
            <person name="Petzold A."/>
            <person name="Szafranski K."/>
            <person name="Feuermann M."/>
            <person name="Pedruzzi I."/>
            <person name="Priebe S."/>
            <person name="Groth M."/>
            <person name="Winkler R."/>
            <person name="Li W."/>
            <person name="Kniemeyer O."/>
            <person name="Schroeckh V."/>
            <person name="Hertweck C."/>
            <person name="Hube B."/>
            <person name="White T.C."/>
            <person name="Platzer M."/>
            <person name="Guthke R."/>
            <person name="Heitman J."/>
            <person name="Woestemeyer J."/>
            <person name="Zipfel P.F."/>
            <person name="Monod M."/>
            <person name="Brakhage A.A."/>
        </authorList>
    </citation>
    <scope>NUCLEOTIDE SEQUENCE [LARGE SCALE GENOMIC DNA]</scope>
    <source>
        <strain evidence="2">ATCC MYA-4681 / CBS 112371</strain>
    </source>
</reference>
<dbReference type="AlphaFoldDB" id="D4APM2"/>
<keyword evidence="2" id="KW-1185">Reference proteome</keyword>
<dbReference type="KEGG" id="abe:ARB_06190"/>
<evidence type="ECO:0000313" key="1">
    <source>
        <dbReference type="EMBL" id="EFE35233.1"/>
    </source>
</evidence>
<proteinExistence type="predicted"/>
<accession>D4APM2</accession>
<dbReference type="OMA" id="WVECLIF"/>
<dbReference type="RefSeq" id="XP_003015878.1">
    <property type="nucleotide sequence ID" value="XM_003015832.1"/>
</dbReference>
<name>D4APM2_ARTBC</name>
<evidence type="ECO:0000313" key="2">
    <source>
        <dbReference type="Proteomes" id="UP000008866"/>
    </source>
</evidence>
<dbReference type="GeneID" id="9526160"/>
<protein>
    <submittedName>
        <fullName evidence="1">Uncharacterized protein</fullName>
    </submittedName>
</protein>
<organism evidence="1 2">
    <name type="scientific">Arthroderma benhamiae (strain ATCC MYA-4681 / CBS 112371)</name>
    <name type="common">Trichophyton mentagrophytes</name>
    <dbReference type="NCBI Taxonomy" id="663331"/>
    <lineage>
        <taxon>Eukaryota</taxon>
        <taxon>Fungi</taxon>
        <taxon>Dikarya</taxon>
        <taxon>Ascomycota</taxon>
        <taxon>Pezizomycotina</taxon>
        <taxon>Eurotiomycetes</taxon>
        <taxon>Eurotiomycetidae</taxon>
        <taxon>Onygenales</taxon>
        <taxon>Arthrodermataceae</taxon>
        <taxon>Trichophyton</taxon>
    </lineage>
</organism>
<dbReference type="HOGENOM" id="CLU_2072573_0_0_1"/>